<evidence type="ECO:0000259" key="1">
    <source>
        <dbReference type="PROSITE" id="PS50835"/>
    </source>
</evidence>
<reference evidence="2 3" key="1">
    <citation type="submission" date="2019-05" db="EMBL/GenBank/DDBJ databases">
        <title>A Chromosome-scale Meerkat (S. suricatta) Genome Assembly.</title>
        <authorList>
            <person name="Dudchenko O."/>
            <person name="Lieberman Aiden E."/>
            <person name="Tung J."/>
            <person name="Barreiro L.B."/>
            <person name="Clutton-Brock T.H."/>
        </authorList>
    </citation>
    <scope>NUCLEOTIDE SEQUENCE [LARGE SCALE GENOMIC DNA]</scope>
</reference>
<dbReference type="AlphaFoldDB" id="A0A673UWJ0"/>
<dbReference type="InterPro" id="IPR036179">
    <property type="entry name" value="Ig-like_dom_sf"/>
</dbReference>
<dbReference type="Proteomes" id="UP000472268">
    <property type="component" value="Chromosome 14"/>
</dbReference>
<dbReference type="Ensembl" id="ENSSSUT00005034020.1">
    <property type="protein sequence ID" value="ENSSSUP00005029813.1"/>
    <property type="gene ID" value="ENSSSUG00005019264.1"/>
</dbReference>
<dbReference type="Gene3D" id="2.60.40.10">
    <property type="entry name" value="Immunoglobulins"/>
    <property type="match status" value="1"/>
</dbReference>
<reference evidence="2" key="2">
    <citation type="submission" date="2025-08" db="UniProtKB">
        <authorList>
            <consortium name="Ensembl"/>
        </authorList>
    </citation>
    <scope>IDENTIFICATION</scope>
</reference>
<evidence type="ECO:0000313" key="2">
    <source>
        <dbReference type="Ensembl" id="ENSSSUP00005029813.1"/>
    </source>
</evidence>
<protein>
    <recommendedName>
        <fullName evidence="1">Ig-like domain-containing protein</fullName>
    </recommendedName>
</protein>
<evidence type="ECO:0000313" key="3">
    <source>
        <dbReference type="Proteomes" id="UP000472268"/>
    </source>
</evidence>
<dbReference type="SUPFAM" id="SSF48726">
    <property type="entry name" value="Immunoglobulin"/>
    <property type="match status" value="1"/>
</dbReference>
<feature type="domain" description="Ig-like" evidence="1">
    <location>
        <begin position="100"/>
        <end position="137"/>
    </location>
</feature>
<dbReference type="InterPro" id="IPR007110">
    <property type="entry name" value="Ig-like_dom"/>
</dbReference>
<dbReference type="InterPro" id="IPR013783">
    <property type="entry name" value="Ig-like_fold"/>
</dbReference>
<proteinExistence type="predicted"/>
<sequence length="137" mass="14630">MCCVCRCFLPAVSSVVMPTSVVPRVCPSAELKHQGLGGGSGLSLEGPHLHGHLLLWQRVEEKRRPGAVEPSVGTRVYVTMAWTPLLLMLLSHCTGSLSQPVVTQPSSFSASLGTTARLTCTLSSGFNVGSYSITWFQ</sequence>
<dbReference type="PROSITE" id="PS50835">
    <property type="entry name" value="IG_LIKE"/>
    <property type="match status" value="1"/>
</dbReference>
<organism evidence="2 3">
    <name type="scientific">Suricata suricatta</name>
    <name type="common">Meerkat</name>
    <dbReference type="NCBI Taxonomy" id="37032"/>
    <lineage>
        <taxon>Eukaryota</taxon>
        <taxon>Metazoa</taxon>
        <taxon>Chordata</taxon>
        <taxon>Craniata</taxon>
        <taxon>Vertebrata</taxon>
        <taxon>Euteleostomi</taxon>
        <taxon>Mammalia</taxon>
        <taxon>Eutheria</taxon>
        <taxon>Laurasiatheria</taxon>
        <taxon>Carnivora</taxon>
        <taxon>Feliformia</taxon>
        <taxon>Herpestidae</taxon>
        <taxon>Suricata</taxon>
    </lineage>
</organism>
<name>A0A673UWJ0_SURSU</name>
<accession>A0A673UWJ0</accession>
<reference evidence="2" key="3">
    <citation type="submission" date="2025-09" db="UniProtKB">
        <authorList>
            <consortium name="Ensembl"/>
        </authorList>
    </citation>
    <scope>IDENTIFICATION</scope>
</reference>
<keyword evidence="3" id="KW-1185">Reference proteome</keyword>